<keyword evidence="2" id="KW-0472">Membrane</keyword>
<accession>A0A8P4G167</accession>
<dbReference type="RefSeq" id="XP_051232473.1">
    <property type="nucleotide sequence ID" value="XM_051376513.1"/>
</dbReference>
<feature type="domain" description="Fibronectin type-III" evidence="3">
    <location>
        <begin position="417"/>
        <end position="514"/>
    </location>
</feature>
<name>A0A8P4G167_DICLA</name>
<dbReference type="SUPFAM" id="SSF49265">
    <property type="entry name" value="Fibronectin type III"/>
    <property type="match status" value="3"/>
</dbReference>
<evidence type="ECO:0000313" key="5">
    <source>
        <dbReference type="Proteomes" id="UP000694389"/>
    </source>
</evidence>
<dbReference type="Proteomes" id="UP000694389">
    <property type="component" value="Unassembled WGS sequence"/>
</dbReference>
<dbReference type="AlphaFoldDB" id="A0A8P4G167"/>
<feature type="compositionally biased region" description="Polar residues" evidence="1">
    <location>
        <begin position="627"/>
        <end position="636"/>
    </location>
</feature>
<dbReference type="InterPro" id="IPR003961">
    <property type="entry name" value="FN3_dom"/>
</dbReference>
<evidence type="ECO:0000259" key="3">
    <source>
        <dbReference type="PROSITE" id="PS50853"/>
    </source>
</evidence>
<feature type="domain" description="Fibronectin type-III" evidence="3">
    <location>
        <begin position="131"/>
        <end position="227"/>
    </location>
</feature>
<feature type="compositionally biased region" description="Basic and acidic residues" evidence="1">
    <location>
        <begin position="580"/>
        <end position="590"/>
    </location>
</feature>
<reference evidence="4" key="2">
    <citation type="submission" date="2025-09" db="UniProtKB">
        <authorList>
            <consortium name="Ensembl"/>
        </authorList>
    </citation>
    <scope>IDENTIFICATION</scope>
</reference>
<dbReference type="InterPro" id="IPR036116">
    <property type="entry name" value="FN3_sf"/>
</dbReference>
<dbReference type="CDD" id="cd00063">
    <property type="entry name" value="FN3"/>
    <property type="match status" value="2"/>
</dbReference>
<protein>
    <recommendedName>
        <fullName evidence="3">Fibronectin type-III domain-containing protein</fullName>
    </recommendedName>
</protein>
<dbReference type="CTD" id="3594"/>
<sequence>MILLDFPLYLMETLKCRGSLCGFVVVFMFLTTVSKGSACHAPSTPQCFETKADEFYICEWSMNTTESDVMFDLYFKKNRFRNIKTTWSKIHRDKLNLFTPVDLWVEAHVGNSSCTSTKKSVILSNTVKYEAPQKMSVSWLKSGLKLQWKAVEQNSALAEVRFRRHDEHRTELWENRTTNTTVESSMYHVIVPNLSKHSAYQVQIRHRSTKAHNPLWSNWSPVVMVPAELERSPEVSVTTRLVNGTRRVMLTWKPMPHTASVGKVNYTLKDTQSSRGCPCEERTHHFKWNKYTTYISYSAANISVIARNAAGYSPPAIIQVPAVPAADLKSCDKTLLNEKLNKQTCLELYDLQDGDSRSENVITLTGRKKKKEREQIRESIKDYVRYLYFEHTCDGDRKPRTVKRCLFYKKEGVPLREPQDFTPSSETDHSVDLSWKAIPSVDQRGFLTHYSLCRVKISSQEEHKDCQNISASLINHRLENLTPGTKYNISLAGVTRVGEGPRATITINTQPKKPVNVLWSLLFLFGFFFISTVCTFILKRIKNKIFPPVPTPVIPDFTPCQPESQQMLERKEEVHELTLHQLHPERKSLPEDAEETPVFRGKWDDGTDEDAEDERGDSRMPGGSSDECLSTDQALRSSREGEMTDMDQVDNEIAMLIYRNGLVFDVKTDST</sequence>
<feature type="region of interest" description="Disordered" evidence="1">
    <location>
        <begin position="580"/>
        <end position="646"/>
    </location>
</feature>
<keyword evidence="5" id="KW-1185">Reference proteome</keyword>
<dbReference type="Ensembl" id="ENSDLAT00005083511.1">
    <property type="protein sequence ID" value="ENSDLAP00005064117.1"/>
    <property type="gene ID" value="ENSDLAG00005032284.1"/>
</dbReference>
<reference evidence="4" key="1">
    <citation type="submission" date="2025-08" db="UniProtKB">
        <authorList>
            <consortium name="Ensembl"/>
        </authorList>
    </citation>
    <scope>IDENTIFICATION</scope>
</reference>
<feature type="compositionally biased region" description="Acidic residues" evidence="1">
    <location>
        <begin position="606"/>
        <end position="615"/>
    </location>
</feature>
<dbReference type="GeneID" id="127350170"/>
<dbReference type="PROSITE" id="PS50853">
    <property type="entry name" value="FN3"/>
    <property type="match status" value="2"/>
</dbReference>
<organism evidence="4 5">
    <name type="scientific">Dicentrarchus labrax</name>
    <name type="common">European seabass</name>
    <name type="synonym">Morone labrax</name>
    <dbReference type="NCBI Taxonomy" id="13489"/>
    <lineage>
        <taxon>Eukaryota</taxon>
        <taxon>Metazoa</taxon>
        <taxon>Chordata</taxon>
        <taxon>Craniata</taxon>
        <taxon>Vertebrata</taxon>
        <taxon>Euteleostomi</taxon>
        <taxon>Actinopterygii</taxon>
        <taxon>Neopterygii</taxon>
        <taxon>Teleostei</taxon>
        <taxon>Neoteleostei</taxon>
        <taxon>Acanthomorphata</taxon>
        <taxon>Eupercaria</taxon>
        <taxon>Moronidae</taxon>
        <taxon>Dicentrarchus</taxon>
    </lineage>
</organism>
<keyword evidence="2" id="KW-1133">Transmembrane helix</keyword>
<dbReference type="InterPro" id="IPR053073">
    <property type="entry name" value="IL11/IL27_subunit_beta"/>
</dbReference>
<dbReference type="Pfam" id="PF00041">
    <property type="entry name" value="fn3"/>
    <property type="match status" value="1"/>
</dbReference>
<dbReference type="InterPro" id="IPR013783">
    <property type="entry name" value="Ig-like_fold"/>
</dbReference>
<evidence type="ECO:0000313" key="4">
    <source>
        <dbReference type="Ensembl" id="ENSDLAP00005064117.1"/>
    </source>
</evidence>
<dbReference type="PANTHER" id="PTHR48483:SF1">
    <property type="entry name" value="INTERLEUKIN-12 RECEPTOR SUBUNIT BETA-1-RELATED"/>
    <property type="match status" value="1"/>
</dbReference>
<gene>
    <name evidence="4" type="primary">il12rb1</name>
</gene>
<dbReference type="GeneTree" id="ENSGT00940000169112"/>
<dbReference type="SMART" id="SM00060">
    <property type="entry name" value="FN3"/>
    <property type="match status" value="3"/>
</dbReference>
<dbReference type="PANTHER" id="PTHR48483">
    <property type="entry name" value="INTERLEUKIN-27 SUBUNIT BETA"/>
    <property type="match status" value="1"/>
</dbReference>
<keyword evidence="2" id="KW-0812">Transmembrane</keyword>
<proteinExistence type="predicted"/>
<feature type="transmembrane region" description="Helical" evidence="2">
    <location>
        <begin position="517"/>
        <end position="538"/>
    </location>
</feature>
<evidence type="ECO:0000256" key="1">
    <source>
        <dbReference type="SAM" id="MobiDB-lite"/>
    </source>
</evidence>
<evidence type="ECO:0000256" key="2">
    <source>
        <dbReference type="SAM" id="Phobius"/>
    </source>
</evidence>
<dbReference type="Gene3D" id="2.60.40.10">
    <property type="entry name" value="Immunoglobulins"/>
    <property type="match status" value="3"/>
</dbReference>